<dbReference type="Gramene" id="OE9A054074T1">
    <property type="protein sequence ID" value="OE9A054074C1"/>
    <property type="gene ID" value="OE9A054074"/>
</dbReference>
<keyword evidence="1" id="KW-0472">Membrane</keyword>
<comment type="similarity">
    <text evidence="1">Belongs to the BCAP29/BCAP31 family.</text>
</comment>
<dbReference type="AlphaFoldDB" id="A0A8S0U185"/>
<name>A0A8S0U185_OLEEU</name>
<dbReference type="InterPro" id="IPR008417">
    <property type="entry name" value="BAP29/BAP31"/>
</dbReference>
<keyword evidence="1" id="KW-0256">Endoplasmic reticulum</keyword>
<comment type="caution">
    <text evidence="2">The sequence shown here is derived from an EMBL/GenBank/DDBJ whole genome shotgun (WGS) entry which is preliminary data.</text>
</comment>
<sequence>MLQPLFFLLFAEVFVILLLLYRTPLQKPLLRLLDWAKSNRGPMVASMTAGGILFVILASILYGIINTQKQLTEGSPLNVTDQFILAYHLHEASLLGVTLFLGLMIGKLPYYIKERKETGDDDGKNKWKLKAKLQR</sequence>
<dbReference type="GO" id="GO:0070973">
    <property type="term" value="P:protein localization to endoplasmic reticulum exit site"/>
    <property type="evidence" value="ECO:0007669"/>
    <property type="project" value="UniProtKB-UniRule"/>
</dbReference>
<gene>
    <name evidence="2" type="ORF">OLEA9_A054074</name>
</gene>
<protein>
    <recommendedName>
        <fullName evidence="1">Endoplasmic reticulum transmembrane protein</fullName>
    </recommendedName>
</protein>
<keyword evidence="1" id="KW-0931">ER-Golgi transport</keyword>
<dbReference type="GO" id="GO:0005789">
    <property type="term" value="C:endoplasmic reticulum membrane"/>
    <property type="evidence" value="ECO:0007669"/>
    <property type="project" value="UniProtKB-SubCell"/>
</dbReference>
<dbReference type="EMBL" id="CACTIH010007327">
    <property type="protein sequence ID" value="CAA3009841.1"/>
    <property type="molecule type" value="Genomic_DNA"/>
</dbReference>
<evidence type="ECO:0000313" key="3">
    <source>
        <dbReference type="Proteomes" id="UP000594638"/>
    </source>
</evidence>
<dbReference type="GO" id="GO:0006886">
    <property type="term" value="P:intracellular protein transport"/>
    <property type="evidence" value="ECO:0007669"/>
    <property type="project" value="UniProtKB-UniRule"/>
</dbReference>
<dbReference type="OrthoDB" id="435607at2759"/>
<keyword evidence="1" id="KW-0653">Protein transport</keyword>
<organism evidence="2 3">
    <name type="scientific">Olea europaea subsp. europaea</name>
    <dbReference type="NCBI Taxonomy" id="158383"/>
    <lineage>
        <taxon>Eukaryota</taxon>
        <taxon>Viridiplantae</taxon>
        <taxon>Streptophyta</taxon>
        <taxon>Embryophyta</taxon>
        <taxon>Tracheophyta</taxon>
        <taxon>Spermatophyta</taxon>
        <taxon>Magnoliopsida</taxon>
        <taxon>eudicotyledons</taxon>
        <taxon>Gunneridae</taxon>
        <taxon>Pentapetalae</taxon>
        <taxon>asterids</taxon>
        <taxon>lamiids</taxon>
        <taxon>Lamiales</taxon>
        <taxon>Oleaceae</taxon>
        <taxon>Oleeae</taxon>
        <taxon>Olea</taxon>
    </lineage>
</organism>
<dbReference type="GO" id="GO:0006888">
    <property type="term" value="P:endoplasmic reticulum to Golgi vesicle-mediated transport"/>
    <property type="evidence" value="ECO:0007669"/>
    <property type="project" value="UniProtKB-UniRule"/>
</dbReference>
<keyword evidence="1" id="KW-0813">Transport</keyword>
<comment type="subcellular location">
    <subcellularLocation>
        <location evidence="1">Endoplasmic reticulum membrane</location>
        <topology evidence="1">Multi-pass membrane protein</topology>
    </subcellularLocation>
</comment>
<dbReference type="PANTHER" id="PTHR12701:SF36">
    <property type="entry name" value="ENDOPLASMIC RETICULUM TRANSMEMBRANE PROTEIN"/>
    <property type="match status" value="1"/>
</dbReference>
<keyword evidence="1" id="KW-1133">Transmembrane helix</keyword>
<comment type="function">
    <text evidence="1">May play a role in anterograde transport of membrane proteins from the endoplasmic reticulum to the Golgi.</text>
</comment>
<accession>A0A8S0U185</accession>
<feature type="transmembrane region" description="Helical" evidence="1">
    <location>
        <begin position="85"/>
        <end position="106"/>
    </location>
</feature>
<evidence type="ECO:0000313" key="2">
    <source>
        <dbReference type="EMBL" id="CAA3009841.1"/>
    </source>
</evidence>
<feature type="transmembrane region" description="Helical" evidence="1">
    <location>
        <begin position="44"/>
        <end position="65"/>
    </location>
</feature>
<keyword evidence="3" id="KW-1185">Reference proteome</keyword>
<evidence type="ECO:0000256" key="1">
    <source>
        <dbReference type="RuleBase" id="RU367026"/>
    </source>
</evidence>
<keyword evidence="1" id="KW-0812">Transmembrane</keyword>
<reference evidence="2 3" key="1">
    <citation type="submission" date="2019-12" db="EMBL/GenBank/DDBJ databases">
        <authorList>
            <person name="Alioto T."/>
            <person name="Alioto T."/>
            <person name="Gomez Garrido J."/>
        </authorList>
    </citation>
    <scope>NUCLEOTIDE SEQUENCE [LARGE SCALE GENOMIC DNA]</scope>
</reference>
<dbReference type="PANTHER" id="PTHR12701">
    <property type="entry name" value="BCR-ASSOCIATED PROTEIN, BAP"/>
    <property type="match status" value="1"/>
</dbReference>
<dbReference type="Proteomes" id="UP000594638">
    <property type="component" value="Unassembled WGS sequence"/>
</dbReference>
<proteinExistence type="inferred from homology"/>
<feature type="transmembrane region" description="Helical" evidence="1">
    <location>
        <begin position="6"/>
        <end position="23"/>
    </location>
</feature>